<protein>
    <submittedName>
        <fullName evidence="1">Uncharacterized protein</fullName>
    </submittedName>
</protein>
<evidence type="ECO:0000313" key="1">
    <source>
        <dbReference type="EMBL" id="SFT51269.1"/>
    </source>
</evidence>
<dbReference type="STRING" id="305507.SAMN04489724_1083"/>
<proteinExistence type="predicted"/>
<gene>
    <name evidence="1" type="ORF">SAMN04489724_1083</name>
</gene>
<evidence type="ECO:0000313" key="2">
    <source>
        <dbReference type="Proteomes" id="UP000199673"/>
    </source>
</evidence>
<name>A0A1I6YL83_9BACT</name>
<dbReference type="Proteomes" id="UP000199673">
    <property type="component" value="Unassembled WGS sequence"/>
</dbReference>
<reference evidence="2" key="1">
    <citation type="submission" date="2016-10" db="EMBL/GenBank/DDBJ databases">
        <authorList>
            <person name="Varghese N."/>
            <person name="Submissions S."/>
        </authorList>
    </citation>
    <scope>NUCLEOTIDE SEQUENCE [LARGE SCALE GENOMIC DNA]</scope>
    <source>
        <strain evidence="2">DSM 23445</strain>
    </source>
</reference>
<keyword evidence="2" id="KW-1185">Reference proteome</keyword>
<dbReference type="EMBL" id="FPBF01000001">
    <property type="protein sequence ID" value="SFT51269.1"/>
    <property type="molecule type" value="Genomic_DNA"/>
</dbReference>
<dbReference type="OrthoDB" id="1491261at2"/>
<sequence>MNVNKIDFYNLFLEEGHPFYQEIFPLDKDLFNHWVIKNLKKIAQIESFTDVTPSEKIVEGLSKLGYEHVHYQCHYSAKAASILNKEINYFTGFVERKSYSYSIITHSFNYFNNRIIDFSRIINLEDPIDEKNSGLPHTYFGIKIPNKFIFNYKQETLNDKSMKPLLYEWYLESIK</sequence>
<organism evidence="1 2">
    <name type="scientific">Algoriphagus locisalis</name>
    <dbReference type="NCBI Taxonomy" id="305507"/>
    <lineage>
        <taxon>Bacteria</taxon>
        <taxon>Pseudomonadati</taxon>
        <taxon>Bacteroidota</taxon>
        <taxon>Cytophagia</taxon>
        <taxon>Cytophagales</taxon>
        <taxon>Cyclobacteriaceae</taxon>
        <taxon>Algoriphagus</taxon>
    </lineage>
</organism>
<accession>A0A1I6YL83</accession>
<dbReference type="AlphaFoldDB" id="A0A1I6YL83"/>
<dbReference type="RefSeq" id="WP_091691627.1">
    <property type="nucleotide sequence ID" value="NZ_FPBF01000001.1"/>
</dbReference>